<keyword evidence="9" id="KW-1185">Reference proteome</keyword>
<dbReference type="InterPro" id="IPR010475">
    <property type="entry name" value="AKH/RPCH_hormone"/>
</dbReference>
<evidence type="ECO:0000313" key="9">
    <source>
        <dbReference type="Proteomes" id="UP001153737"/>
    </source>
</evidence>
<proteinExistence type="inferred from homology"/>
<dbReference type="GO" id="GO:0007218">
    <property type="term" value="P:neuropeptide signaling pathway"/>
    <property type="evidence" value="ECO:0007669"/>
    <property type="project" value="UniProtKB-KW"/>
</dbReference>
<keyword evidence="3" id="KW-0964">Secreted</keyword>
<protein>
    <submittedName>
        <fullName evidence="8">Uncharacterized protein</fullName>
    </submittedName>
</protein>
<evidence type="ECO:0000256" key="4">
    <source>
        <dbReference type="ARBA" id="ARBA00022702"/>
    </source>
</evidence>
<dbReference type="Pfam" id="PF06377">
    <property type="entry name" value="Adipokin_hormo"/>
    <property type="match status" value="1"/>
</dbReference>
<sequence>MCRLFVIFIVVSVIGFSAAQINFTPNWGKRSLPNEVKTEEASSRGNYCHDVDGNAIKLVYEILKSEAKKLVECERLYRSDIH</sequence>
<reference evidence="8" key="1">
    <citation type="submission" date="2022-01" db="EMBL/GenBank/DDBJ databases">
        <authorList>
            <person name="King R."/>
        </authorList>
    </citation>
    <scope>NUCLEOTIDE SEQUENCE</scope>
</reference>
<keyword evidence="6" id="KW-0527">Neuropeptide</keyword>
<name>A0A9N9X0F4_PHACE</name>
<evidence type="ECO:0000313" key="8">
    <source>
        <dbReference type="EMBL" id="CAG9814016.1"/>
    </source>
</evidence>
<evidence type="ECO:0000256" key="5">
    <source>
        <dbReference type="ARBA" id="ARBA00022729"/>
    </source>
</evidence>
<evidence type="ECO:0000256" key="1">
    <source>
        <dbReference type="ARBA" id="ARBA00004613"/>
    </source>
</evidence>
<evidence type="ECO:0000256" key="3">
    <source>
        <dbReference type="ARBA" id="ARBA00022525"/>
    </source>
</evidence>
<accession>A0A9N9X0F4</accession>
<gene>
    <name evidence="8" type="ORF">PHAECO_LOCUS1590</name>
</gene>
<dbReference type="GO" id="GO:0005576">
    <property type="term" value="C:extracellular region"/>
    <property type="evidence" value="ECO:0007669"/>
    <property type="project" value="UniProtKB-SubCell"/>
</dbReference>
<dbReference type="Proteomes" id="UP001153737">
    <property type="component" value="Chromosome 10"/>
</dbReference>
<evidence type="ECO:0000256" key="6">
    <source>
        <dbReference type="ARBA" id="ARBA00023320"/>
    </source>
</evidence>
<evidence type="ECO:0000256" key="2">
    <source>
        <dbReference type="ARBA" id="ARBA00006145"/>
    </source>
</evidence>
<feature type="signal peptide" evidence="7">
    <location>
        <begin position="1"/>
        <end position="19"/>
    </location>
</feature>
<comment type="similarity">
    <text evidence="2">Belongs to the AKH/HRTH/RPCH family.</text>
</comment>
<keyword evidence="5 7" id="KW-0732">Signal</keyword>
<dbReference type="EMBL" id="OU896716">
    <property type="protein sequence ID" value="CAG9814016.1"/>
    <property type="molecule type" value="Genomic_DNA"/>
</dbReference>
<comment type="subcellular location">
    <subcellularLocation>
        <location evidence="1">Secreted</location>
    </subcellularLocation>
</comment>
<dbReference type="OrthoDB" id="6159864at2759"/>
<organism evidence="8 9">
    <name type="scientific">Phaedon cochleariae</name>
    <name type="common">Mustard beetle</name>
    <dbReference type="NCBI Taxonomy" id="80249"/>
    <lineage>
        <taxon>Eukaryota</taxon>
        <taxon>Metazoa</taxon>
        <taxon>Ecdysozoa</taxon>
        <taxon>Arthropoda</taxon>
        <taxon>Hexapoda</taxon>
        <taxon>Insecta</taxon>
        <taxon>Pterygota</taxon>
        <taxon>Neoptera</taxon>
        <taxon>Endopterygota</taxon>
        <taxon>Coleoptera</taxon>
        <taxon>Polyphaga</taxon>
        <taxon>Cucujiformia</taxon>
        <taxon>Chrysomeloidea</taxon>
        <taxon>Chrysomelidae</taxon>
        <taxon>Chrysomelinae</taxon>
        <taxon>Chrysomelini</taxon>
        <taxon>Phaedon</taxon>
    </lineage>
</organism>
<evidence type="ECO:0000256" key="7">
    <source>
        <dbReference type="SAM" id="SignalP"/>
    </source>
</evidence>
<reference evidence="8" key="2">
    <citation type="submission" date="2022-10" db="EMBL/GenBank/DDBJ databases">
        <authorList>
            <consortium name="ENA_rothamsted_submissions"/>
            <consortium name="culmorum"/>
            <person name="King R."/>
        </authorList>
    </citation>
    <scope>NUCLEOTIDE SEQUENCE</scope>
</reference>
<dbReference type="GO" id="GO:0005179">
    <property type="term" value="F:hormone activity"/>
    <property type="evidence" value="ECO:0007669"/>
    <property type="project" value="UniProtKB-KW"/>
</dbReference>
<keyword evidence="4" id="KW-0372">Hormone</keyword>
<dbReference type="AlphaFoldDB" id="A0A9N9X0F4"/>
<feature type="chain" id="PRO_5040270254" evidence="7">
    <location>
        <begin position="20"/>
        <end position="82"/>
    </location>
</feature>